<proteinExistence type="predicted"/>
<dbReference type="EMBL" id="LR026987">
    <property type="protein sequence ID" value="VCU40971.1"/>
    <property type="molecule type" value="Genomic_DNA"/>
</dbReference>
<gene>
    <name evidence="1" type="ORF">BGT96224V316_LOCUS2222</name>
</gene>
<name>A0A9X9LAT7_BLUGR</name>
<keyword evidence="2" id="KW-1185">Reference proteome</keyword>
<evidence type="ECO:0000313" key="2">
    <source>
        <dbReference type="Proteomes" id="UP000324639"/>
    </source>
</evidence>
<organism evidence="1 2">
    <name type="scientific">Blumeria graminis f. sp. tritici</name>
    <dbReference type="NCBI Taxonomy" id="62690"/>
    <lineage>
        <taxon>Eukaryota</taxon>
        <taxon>Fungi</taxon>
        <taxon>Dikarya</taxon>
        <taxon>Ascomycota</taxon>
        <taxon>Pezizomycotina</taxon>
        <taxon>Leotiomycetes</taxon>
        <taxon>Erysiphales</taxon>
        <taxon>Erysiphaceae</taxon>
        <taxon>Blumeria</taxon>
    </lineage>
</organism>
<sequence length="331" mass="37688">MIRCAVAFLLISGRRWNRLDRLVVTTDEVDKPSYGVYEVKSRDHFPHPKSIDEFMLSRTEITEKGTYYMPYCSDHFDSSEIAGIITKGLTDITHRAHVNLTHDPKMERSCLKSLASISNPKLEQNVIDISKCEKKVRKRCTSRIIMNLAFKGIIAVDGPYKAFVPRIADQTIVVTHDQPMDMKSLVLNGEIFARSSTGLEQNALAWYQGHLHLFKQNMETNQWSPVTLVGSEVRNGSLITEHILGVLPDLTWPWRAIDRAQKADIGRQSSEWEETHINSHQCSLEHCHKPDHSTFSAEMQTKYPVGKTRSNTNWVPSRSQLSVTKSVNNVN</sequence>
<accession>A0A9X9LAT7</accession>
<dbReference type="AlphaFoldDB" id="A0A9X9LAT7"/>
<protein>
    <submittedName>
        <fullName evidence="1">BgtE-5757</fullName>
    </submittedName>
</protein>
<reference evidence="1 2" key="1">
    <citation type="submission" date="2018-08" db="EMBL/GenBank/DDBJ databases">
        <authorList>
            <person name="Muller C M."/>
        </authorList>
    </citation>
    <scope>NUCLEOTIDE SEQUENCE [LARGE SCALE GENOMIC DNA]</scope>
</reference>
<dbReference type="Proteomes" id="UP000324639">
    <property type="component" value="Chromosome Bgt_-04"/>
</dbReference>
<evidence type="ECO:0000313" key="1">
    <source>
        <dbReference type="EMBL" id="VCU40971.1"/>
    </source>
</evidence>